<dbReference type="Proteomes" id="UP000773462">
    <property type="component" value="Unassembled WGS sequence"/>
</dbReference>
<feature type="domain" description="F5/8 type C" evidence="2">
    <location>
        <begin position="25"/>
        <end position="170"/>
    </location>
</feature>
<dbReference type="RefSeq" id="WP_245368358.1">
    <property type="nucleotide sequence ID" value="NZ_JAGGLV010000013.1"/>
</dbReference>
<dbReference type="PROSITE" id="PS50022">
    <property type="entry name" value="FA58C_3"/>
    <property type="match status" value="1"/>
</dbReference>
<keyword evidence="4" id="KW-1185">Reference proteome</keyword>
<dbReference type="SUPFAM" id="SSF49785">
    <property type="entry name" value="Galactose-binding domain-like"/>
    <property type="match status" value="1"/>
</dbReference>
<organism evidence="3 4">
    <name type="scientific">Paenibacillus silagei</name>
    <dbReference type="NCBI Taxonomy" id="1670801"/>
    <lineage>
        <taxon>Bacteria</taxon>
        <taxon>Bacillati</taxon>
        <taxon>Bacillota</taxon>
        <taxon>Bacilli</taxon>
        <taxon>Bacillales</taxon>
        <taxon>Paenibacillaceae</taxon>
        <taxon>Paenibacillus</taxon>
    </lineage>
</organism>
<dbReference type="EMBL" id="JAGGLV010000013">
    <property type="protein sequence ID" value="MBP2113757.1"/>
    <property type="molecule type" value="Genomic_DNA"/>
</dbReference>
<feature type="signal peptide" evidence="1">
    <location>
        <begin position="1"/>
        <end position="39"/>
    </location>
</feature>
<dbReference type="InterPro" id="IPR000421">
    <property type="entry name" value="FA58C"/>
</dbReference>
<evidence type="ECO:0000313" key="4">
    <source>
        <dbReference type="Proteomes" id="UP000773462"/>
    </source>
</evidence>
<keyword evidence="1" id="KW-0732">Signal</keyword>
<gene>
    <name evidence="3" type="ORF">J2Z70_003918</name>
</gene>
<feature type="chain" id="PRO_5047329938" description="F5/8 type C domain-containing protein" evidence="1">
    <location>
        <begin position="40"/>
        <end position="225"/>
    </location>
</feature>
<evidence type="ECO:0000256" key="1">
    <source>
        <dbReference type="SAM" id="SignalP"/>
    </source>
</evidence>
<name>A0ABS4NWT9_9BACL</name>
<dbReference type="Pfam" id="PF22633">
    <property type="entry name" value="F5_F8_type_C_2"/>
    <property type="match status" value="1"/>
</dbReference>
<dbReference type="Gene3D" id="2.60.120.260">
    <property type="entry name" value="Galactose-binding domain-like"/>
    <property type="match status" value="1"/>
</dbReference>
<sequence length="225" mass="24221">MGYSKTVRRKKGINGTALCLSIIMLLSLVLALPPGPAHAADSYLLSKDRPAYASGTEGNNTPDLAVDGNTGSRWSSSWGTDPNWIYVDLGATAAVDRVVLRWEGAYAKAYKIQVSADELNWSDIYSTTTGDGGVDELTLSGTGRYVRVFATERNLTQYGISLYEFEVYGTGGVNPPPVVLGPNVALNKPVTASSYQVADYLPVGSTLPELGGRQPEHTLVLQRYR</sequence>
<proteinExistence type="predicted"/>
<comment type="caution">
    <text evidence="3">The sequence shown here is derived from an EMBL/GenBank/DDBJ whole genome shotgun (WGS) entry which is preliminary data.</text>
</comment>
<evidence type="ECO:0000259" key="2">
    <source>
        <dbReference type="PROSITE" id="PS50022"/>
    </source>
</evidence>
<reference evidence="3 4" key="1">
    <citation type="submission" date="2021-03" db="EMBL/GenBank/DDBJ databases">
        <title>Genomic Encyclopedia of Type Strains, Phase IV (KMG-IV): sequencing the most valuable type-strain genomes for metagenomic binning, comparative biology and taxonomic classification.</title>
        <authorList>
            <person name="Goeker M."/>
        </authorList>
    </citation>
    <scope>NUCLEOTIDE SEQUENCE [LARGE SCALE GENOMIC DNA]</scope>
    <source>
        <strain evidence="3 4">DSM 101953</strain>
    </source>
</reference>
<dbReference type="InterPro" id="IPR008979">
    <property type="entry name" value="Galactose-bd-like_sf"/>
</dbReference>
<protein>
    <recommendedName>
        <fullName evidence="2">F5/8 type C domain-containing protein</fullName>
    </recommendedName>
</protein>
<evidence type="ECO:0000313" key="3">
    <source>
        <dbReference type="EMBL" id="MBP2113757.1"/>
    </source>
</evidence>
<accession>A0ABS4NWT9</accession>